<protein>
    <submittedName>
        <fullName evidence="2">Uncharacterized protein</fullName>
    </submittedName>
</protein>
<evidence type="ECO:0000313" key="2">
    <source>
        <dbReference type="EMBL" id="KAK1751141.1"/>
    </source>
</evidence>
<sequence length="446" mass="50006">MPLTIRTHPIEGDAWRNATSNDAVRVLRSAASVEASKAKKLMSSSFSKSTPEVTPSTNGLVSAVVEAWNKHHHLVLRPDDIWIAIISQLGFFIDAHAEELRSFFVAHKGKRELKVVQDNLPDIDSADFGQFATDMAGEIAKNVNDPELVPWVIPNFSTTTDTDRIASSVLLMGAMKKYFDYLFCCTGCGIPSVTLLGTRDDWVELQARIDKIPNLGGEAVEFHRLLKPIARHMVQSFDERQSDEVLKFWRVIASWEPPSYMFSGRDIPAQISGWITTFCFWDHEGRKNKLGGRYGERLSRYLDGVEYKGLSDDDKVAGWAAVPVKVTYEVAGVVVEERQCRMVAGSIGMRPGKHAEMGVSLVGPAPPPAERETSPDSSQSQRGRHVSQDRTPPVNPDFDTVQPHIGWWIFEEKERKVNKRLQQLHDSGDSGEEVESYEQTEEVYAY</sequence>
<dbReference type="Proteomes" id="UP001239445">
    <property type="component" value="Unassembled WGS sequence"/>
</dbReference>
<organism evidence="2 3">
    <name type="scientific">Echria macrotheca</name>
    <dbReference type="NCBI Taxonomy" id="438768"/>
    <lineage>
        <taxon>Eukaryota</taxon>
        <taxon>Fungi</taxon>
        <taxon>Dikarya</taxon>
        <taxon>Ascomycota</taxon>
        <taxon>Pezizomycotina</taxon>
        <taxon>Sordariomycetes</taxon>
        <taxon>Sordariomycetidae</taxon>
        <taxon>Sordariales</taxon>
        <taxon>Schizotheciaceae</taxon>
        <taxon>Echria</taxon>
    </lineage>
</organism>
<proteinExistence type="predicted"/>
<evidence type="ECO:0000313" key="3">
    <source>
        <dbReference type="Proteomes" id="UP001239445"/>
    </source>
</evidence>
<feature type="region of interest" description="Disordered" evidence="1">
    <location>
        <begin position="356"/>
        <end position="399"/>
    </location>
</feature>
<dbReference type="PANTHER" id="PTHR31252:SF11">
    <property type="entry name" value="DUF4419 DOMAIN-CONTAINING PROTEIN"/>
    <property type="match status" value="1"/>
</dbReference>
<name>A0AAJ0B3T4_9PEZI</name>
<comment type="caution">
    <text evidence="2">The sequence shown here is derived from an EMBL/GenBank/DDBJ whole genome shotgun (WGS) entry which is preliminary data.</text>
</comment>
<keyword evidence="3" id="KW-1185">Reference proteome</keyword>
<gene>
    <name evidence="2" type="ORF">QBC47DRAFT_392315</name>
</gene>
<feature type="compositionally biased region" description="Acidic residues" evidence="1">
    <location>
        <begin position="429"/>
        <end position="446"/>
    </location>
</feature>
<dbReference type="Pfam" id="PF14388">
    <property type="entry name" value="DUF4419"/>
    <property type="match status" value="1"/>
</dbReference>
<dbReference type="EMBL" id="MU839843">
    <property type="protein sequence ID" value="KAK1751141.1"/>
    <property type="molecule type" value="Genomic_DNA"/>
</dbReference>
<feature type="region of interest" description="Disordered" evidence="1">
    <location>
        <begin position="421"/>
        <end position="446"/>
    </location>
</feature>
<reference evidence="2" key="1">
    <citation type="submission" date="2023-06" db="EMBL/GenBank/DDBJ databases">
        <title>Genome-scale phylogeny and comparative genomics of the fungal order Sordariales.</title>
        <authorList>
            <consortium name="Lawrence Berkeley National Laboratory"/>
            <person name="Hensen N."/>
            <person name="Bonometti L."/>
            <person name="Westerberg I."/>
            <person name="Brannstrom I.O."/>
            <person name="Guillou S."/>
            <person name="Cros-Aarteil S."/>
            <person name="Calhoun S."/>
            <person name="Haridas S."/>
            <person name="Kuo A."/>
            <person name="Mondo S."/>
            <person name="Pangilinan J."/>
            <person name="Riley R."/>
            <person name="Labutti K."/>
            <person name="Andreopoulos B."/>
            <person name="Lipzen A."/>
            <person name="Chen C."/>
            <person name="Yanf M."/>
            <person name="Daum C."/>
            <person name="Ng V."/>
            <person name="Clum A."/>
            <person name="Steindorff A."/>
            <person name="Ohm R."/>
            <person name="Martin F."/>
            <person name="Silar P."/>
            <person name="Natvig D."/>
            <person name="Lalanne C."/>
            <person name="Gautier V."/>
            <person name="Ament-Velasquez S.L."/>
            <person name="Kruys A."/>
            <person name="Hutchinson M.I."/>
            <person name="Powell A.J."/>
            <person name="Barry K."/>
            <person name="Miller A.N."/>
            <person name="Grigoriev I.V."/>
            <person name="Debuchy R."/>
            <person name="Gladieux P."/>
            <person name="Thoren M.H."/>
            <person name="Johannesson H."/>
        </authorList>
    </citation>
    <scope>NUCLEOTIDE SEQUENCE</scope>
    <source>
        <strain evidence="2">PSN4</strain>
    </source>
</reference>
<accession>A0AAJ0B3T4</accession>
<evidence type="ECO:0000256" key="1">
    <source>
        <dbReference type="SAM" id="MobiDB-lite"/>
    </source>
</evidence>
<dbReference type="InterPro" id="IPR025533">
    <property type="entry name" value="DUF4419"/>
</dbReference>
<dbReference type="AlphaFoldDB" id="A0AAJ0B3T4"/>
<dbReference type="PANTHER" id="PTHR31252">
    <property type="entry name" value="DUF4419 DOMAIN-CONTAINING PROTEIN"/>
    <property type="match status" value="1"/>
</dbReference>